<accession>Q5H2V8</accession>
<dbReference type="EC" id="3.1.21.7" evidence="10"/>
<evidence type="ECO:0000313" key="11">
    <source>
        <dbReference type="EMBL" id="AAW74713.1"/>
    </source>
</evidence>
<proteinExistence type="inferred from homology"/>
<keyword evidence="3 10" id="KW-0540">Nuclease</keyword>
<comment type="similarity">
    <text evidence="10">Belongs to the endonuclease V family.</text>
</comment>
<dbReference type="HAMAP" id="MF_00801">
    <property type="entry name" value="Endonuclease_5"/>
    <property type="match status" value="1"/>
</dbReference>
<dbReference type="Proteomes" id="UP000006735">
    <property type="component" value="Chromosome"/>
</dbReference>
<dbReference type="Gene3D" id="3.30.2170.10">
    <property type="entry name" value="archaeoglobus fulgidus dsm 4304 superfamily"/>
    <property type="match status" value="1"/>
</dbReference>
<feature type="binding site" evidence="10">
    <location>
        <position position="99"/>
    </location>
    <ligand>
        <name>Mg(2+)</name>
        <dbReference type="ChEBI" id="CHEBI:18420"/>
    </ligand>
</feature>
<dbReference type="GO" id="GO:0003727">
    <property type="term" value="F:single-stranded RNA binding"/>
    <property type="evidence" value="ECO:0007669"/>
    <property type="project" value="TreeGrafter"/>
</dbReference>
<keyword evidence="12" id="KW-1185">Reference proteome</keyword>
<dbReference type="GO" id="GO:0043737">
    <property type="term" value="F:deoxyribonuclease V activity"/>
    <property type="evidence" value="ECO:0007669"/>
    <property type="project" value="UniProtKB-UniRule"/>
</dbReference>
<feature type="binding site" evidence="10">
    <location>
        <position position="167"/>
    </location>
    <ligand>
        <name>Mg(2+)</name>
        <dbReference type="ChEBI" id="CHEBI:18420"/>
    </ligand>
</feature>
<sequence length="290" mass="31365">MSRFHWLWPWRSSTSLRVTTVLRLGADQPAIVAAARASQACTRSPRTTRDAMAMHTNGSVFAGWDGSVIQAQQLQHQLAQRVLLHDEVSATPQLLAGFDVGFEDDGQTTRAAAVLLDAHTLLPLETHVARAPTSMPYVPGLLSFRELPALLQALARLSRTPDLVFIDGQGIAHPRRLGIAAHFGVVTGLPCIGIAKQRLAGSFAEPGPERGDHTPILLGGAQIGWALRSKPRCNPLIVSPGHCVSMQGALGWTLRTLRSYRLPEPTRLADRLASRRGKMPALAADTPLLF</sequence>
<evidence type="ECO:0000313" key="12">
    <source>
        <dbReference type="Proteomes" id="UP000006735"/>
    </source>
</evidence>
<comment type="catalytic activity">
    <reaction evidence="10">
        <text>Endonucleolytic cleavage at apurinic or apyrimidinic sites to products with a 5'-phosphate.</text>
        <dbReference type="EC" id="3.1.21.7"/>
    </reaction>
</comment>
<dbReference type="GO" id="GO:0005737">
    <property type="term" value="C:cytoplasm"/>
    <property type="evidence" value="ECO:0007669"/>
    <property type="project" value="UniProtKB-SubCell"/>
</dbReference>
<comment type="function">
    <text evidence="10">DNA repair enzyme involved in the repair of deaminated bases. Selectively cleaves double-stranded DNA at the second phosphodiester bond 3' to a deoxyinosine leaving behind the intact lesion on the nicked DNA.</text>
</comment>
<evidence type="ECO:0000256" key="4">
    <source>
        <dbReference type="ARBA" id="ARBA00022723"/>
    </source>
</evidence>
<dbReference type="KEGG" id="xoo:XOO1459"/>
<evidence type="ECO:0000256" key="7">
    <source>
        <dbReference type="ARBA" id="ARBA00022801"/>
    </source>
</evidence>
<dbReference type="Pfam" id="PF04493">
    <property type="entry name" value="Endonuclease_5"/>
    <property type="match status" value="1"/>
</dbReference>
<dbReference type="AlphaFoldDB" id="Q5H2V8"/>
<evidence type="ECO:0000256" key="2">
    <source>
        <dbReference type="ARBA" id="ARBA00022490"/>
    </source>
</evidence>
<keyword evidence="2 10" id="KW-0963">Cytoplasm</keyword>
<dbReference type="CDD" id="cd06559">
    <property type="entry name" value="Endonuclease_V"/>
    <property type="match status" value="1"/>
</dbReference>
<evidence type="ECO:0000256" key="3">
    <source>
        <dbReference type="ARBA" id="ARBA00022722"/>
    </source>
</evidence>
<evidence type="ECO:0000256" key="5">
    <source>
        <dbReference type="ARBA" id="ARBA00022759"/>
    </source>
</evidence>
<dbReference type="PANTHER" id="PTHR28511">
    <property type="entry name" value="ENDONUCLEASE V"/>
    <property type="match status" value="1"/>
</dbReference>
<dbReference type="EMBL" id="AE013598">
    <property type="protein sequence ID" value="AAW74713.1"/>
    <property type="molecule type" value="Genomic_DNA"/>
</dbReference>
<keyword evidence="7 10" id="KW-0378">Hydrolase</keyword>
<dbReference type="NCBIfam" id="NF008629">
    <property type="entry name" value="PRK11617.1"/>
    <property type="match status" value="1"/>
</dbReference>
<dbReference type="InterPro" id="IPR007581">
    <property type="entry name" value="Endonuclease-V"/>
</dbReference>
<evidence type="ECO:0000256" key="8">
    <source>
        <dbReference type="ARBA" id="ARBA00022842"/>
    </source>
</evidence>
<dbReference type="FunFam" id="3.30.2170.10:FF:000001">
    <property type="entry name" value="Endonuclease V"/>
    <property type="match status" value="1"/>
</dbReference>
<comment type="cofactor">
    <cofactor evidence="10">
        <name>Mg(2+)</name>
        <dbReference type="ChEBI" id="CHEBI:18420"/>
    </cofactor>
</comment>
<keyword evidence="6 10" id="KW-0227">DNA damage</keyword>
<evidence type="ECO:0000256" key="6">
    <source>
        <dbReference type="ARBA" id="ARBA00022763"/>
    </source>
</evidence>
<keyword evidence="9 10" id="KW-0234">DNA repair</keyword>
<evidence type="ECO:0000256" key="9">
    <source>
        <dbReference type="ARBA" id="ARBA00023204"/>
    </source>
</evidence>
<reference evidence="11 12" key="1">
    <citation type="journal article" date="2005" name="Nucleic Acids Res.">
        <title>The genome sequence of Xanthomonas oryzae pathovar oryzae KACC10331, the bacterial blight pathogen of rice.</title>
        <authorList>
            <person name="Lee B.M."/>
            <person name="Park Y.J."/>
            <person name="Park D.S."/>
            <person name="Kang H.W."/>
            <person name="Kim J.G."/>
            <person name="Song E.S."/>
            <person name="Park I.C."/>
            <person name="Yoon U.H."/>
            <person name="Hahn J.H."/>
            <person name="Koo B.S."/>
            <person name="Lee G.B."/>
            <person name="Kim H."/>
            <person name="Park H.S."/>
            <person name="Yoon K.O."/>
            <person name="Kim J.H."/>
            <person name="Jung C.H."/>
            <person name="Koh N.H."/>
            <person name="Seo J.S."/>
            <person name="Go S.J."/>
        </authorList>
    </citation>
    <scope>NUCLEOTIDE SEQUENCE [LARGE SCALE GENOMIC DNA]</scope>
    <source>
        <strain evidence="12">KACC10331 / KXO85</strain>
    </source>
</reference>
<dbReference type="STRING" id="291331.XOO1459"/>
<keyword evidence="5 10" id="KW-0255">Endonuclease</keyword>
<dbReference type="PANTHER" id="PTHR28511:SF1">
    <property type="entry name" value="ENDONUCLEASE V"/>
    <property type="match status" value="1"/>
</dbReference>
<dbReference type="GO" id="GO:0016891">
    <property type="term" value="F:RNA endonuclease activity producing 5'-phosphomonoesters, hydrolytic mechanism"/>
    <property type="evidence" value="ECO:0007669"/>
    <property type="project" value="TreeGrafter"/>
</dbReference>
<evidence type="ECO:0000256" key="1">
    <source>
        <dbReference type="ARBA" id="ARBA00004496"/>
    </source>
</evidence>
<evidence type="ECO:0000256" key="10">
    <source>
        <dbReference type="HAMAP-Rule" id="MF_00801"/>
    </source>
</evidence>
<dbReference type="GO" id="GO:0000287">
    <property type="term" value="F:magnesium ion binding"/>
    <property type="evidence" value="ECO:0007669"/>
    <property type="project" value="UniProtKB-UniRule"/>
</dbReference>
<name>Q5H2V8_XANOR</name>
<keyword evidence="8 10" id="KW-0460">Magnesium</keyword>
<protein>
    <recommendedName>
        <fullName evidence="10">Endonuclease V</fullName>
        <ecNumber evidence="10">3.1.21.7</ecNumber>
    </recommendedName>
    <alternativeName>
        <fullName evidence="10">Deoxyinosine 3'endonuclease</fullName>
    </alternativeName>
    <alternativeName>
        <fullName evidence="10">Deoxyribonuclease V</fullName>
        <shortName evidence="10">DNase V</shortName>
    </alternativeName>
</protein>
<comment type="subcellular location">
    <subcellularLocation>
        <location evidence="1 10">Cytoplasm</location>
    </subcellularLocation>
</comment>
<gene>
    <name evidence="10 11" type="primary">nfi</name>
    <name evidence="11" type="ordered locus">XOO1459</name>
</gene>
<dbReference type="HOGENOM" id="CLU_047631_1_0_6"/>
<keyword evidence="4 10" id="KW-0479">Metal-binding</keyword>
<feature type="site" description="Interaction with target DNA" evidence="10">
    <location>
        <position position="137"/>
    </location>
</feature>
<dbReference type="GO" id="GO:0006281">
    <property type="term" value="P:DNA repair"/>
    <property type="evidence" value="ECO:0007669"/>
    <property type="project" value="UniProtKB-UniRule"/>
</dbReference>
<organism evidence="11 12">
    <name type="scientific">Xanthomonas oryzae pv. oryzae (strain KACC10331 / KXO85)</name>
    <dbReference type="NCBI Taxonomy" id="291331"/>
    <lineage>
        <taxon>Bacteria</taxon>
        <taxon>Pseudomonadati</taxon>
        <taxon>Pseudomonadota</taxon>
        <taxon>Gammaproteobacteria</taxon>
        <taxon>Lysobacterales</taxon>
        <taxon>Lysobacteraceae</taxon>
        <taxon>Xanthomonas</taxon>
    </lineage>
</organism>